<dbReference type="AlphaFoldDB" id="A0AA48HTK5"/>
<evidence type="ECO:0000313" key="2">
    <source>
        <dbReference type="Proteomes" id="UP001333710"/>
    </source>
</evidence>
<sequence length="260" mass="28714">METAHFEATKSDRPVIAVTGPDKGGNIAWLCTALGVHLAGGKAIRVRPGSQPDNTSFQGLIIGGGSDIHPSNRKAVPLPDAKRSLWTRIKEAILFPMEALTTWTKGKHDKARDDMETRLIKYALKHKKPILGICRGHQLLNAVLGGTIFTNTLPLIGDRPRIRSPFPRKKVIYAKEGTLLEDIIGDEPIKVNAIHSQAVARTGKNLEIAAKEKSDIIQAVEASDNKQVLGVQWHPEYLFYMPEQRNLFKWLTGAAKHANE</sequence>
<name>A0AA48HTK5_9ALTE</name>
<proteinExistence type="predicted"/>
<dbReference type="EMBL" id="AP027272">
    <property type="protein sequence ID" value="BDX08457.1"/>
    <property type="molecule type" value="Genomic_DNA"/>
</dbReference>
<organism evidence="1 2">
    <name type="scientific">Planctobacterium marinum</name>
    <dbReference type="NCBI Taxonomy" id="1631968"/>
    <lineage>
        <taxon>Bacteria</taxon>
        <taxon>Pseudomonadati</taxon>
        <taxon>Pseudomonadota</taxon>
        <taxon>Gammaproteobacteria</taxon>
        <taxon>Alteromonadales</taxon>
        <taxon>Alteromonadaceae</taxon>
        <taxon>Planctobacterium</taxon>
    </lineage>
</organism>
<dbReference type="PANTHER" id="PTHR43235:SF1">
    <property type="entry name" value="GLUTAMINE AMIDOTRANSFERASE PB2B2.05-RELATED"/>
    <property type="match status" value="1"/>
</dbReference>
<dbReference type="SUPFAM" id="SSF52317">
    <property type="entry name" value="Class I glutamine amidotransferase-like"/>
    <property type="match status" value="1"/>
</dbReference>
<accession>A0AA48HTK5</accession>
<keyword evidence="2" id="KW-1185">Reference proteome</keyword>
<dbReference type="RefSeq" id="WP_338294525.1">
    <property type="nucleotide sequence ID" value="NZ_AP027272.1"/>
</dbReference>
<protein>
    <recommendedName>
        <fullName evidence="3">Glutamine amidotransferase</fullName>
    </recommendedName>
</protein>
<dbReference type="Pfam" id="PF07722">
    <property type="entry name" value="Peptidase_C26"/>
    <property type="match status" value="1"/>
</dbReference>
<reference evidence="1" key="1">
    <citation type="submission" date="2023-01" db="EMBL/GenBank/DDBJ databases">
        <title>Complete genome sequence of Planctobacterium marinum strain Dej080120_11.</title>
        <authorList>
            <person name="Ueki S."/>
            <person name="Maruyama F."/>
        </authorList>
    </citation>
    <scope>NUCLEOTIDE SEQUENCE</scope>
    <source>
        <strain evidence="1">Dej080120_11</strain>
    </source>
</reference>
<dbReference type="InterPro" id="IPR011697">
    <property type="entry name" value="Peptidase_C26"/>
</dbReference>
<dbReference type="GO" id="GO:0005829">
    <property type="term" value="C:cytosol"/>
    <property type="evidence" value="ECO:0007669"/>
    <property type="project" value="TreeGrafter"/>
</dbReference>
<dbReference type="Proteomes" id="UP001333710">
    <property type="component" value="Chromosome"/>
</dbReference>
<dbReference type="PROSITE" id="PS51273">
    <property type="entry name" value="GATASE_TYPE_1"/>
    <property type="match status" value="1"/>
</dbReference>
<gene>
    <name evidence="1" type="ORF">MACH26_39780</name>
</gene>
<dbReference type="InterPro" id="IPR044668">
    <property type="entry name" value="PuuD-like"/>
</dbReference>
<dbReference type="PANTHER" id="PTHR43235">
    <property type="entry name" value="GLUTAMINE AMIDOTRANSFERASE PB2B2.05-RELATED"/>
    <property type="match status" value="1"/>
</dbReference>
<evidence type="ECO:0008006" key="3">
    <source>
        <dbReference type="Google" id="ProtNLM"/>
    </source>
</evidence>
<dbReference type="KEGG" id="pmaw:MACH26_39780"/>
<evidence type="ECO:0000313" key="1">
    <source>
        <dbReference type="EMBL" id="BDX08457.1"/>
    </source>
</evidence>
<dbReference type="InterPro" id="IPR029062">
    <property type="entry name" value="Class_I_gatase-like"/>
</dbReference>
<dbReference type="Gene3D" id="3.40.50.880">
    <property type="match status" value="1"/>
</dbReference>
<dbReference type="GO" id="GO:0016811">
    <property type="term" value="F:hydrolase activity, acting on carbon-nitrogen (but not peptide) bonds, in linear amides"/>
    <property type="evidence" value="ECO:0007669"/>
    <property type="project" value="InterPro"/>
</dbReference>